<proteinExistence type="predicted"/>
<dbReference type="InterPro" id="IPR013320">
    <property type="entry name" value="ConA-like_dom_sf"/>
</dbReference>
<organism evidence="3 4">
    <name type="scientific">Tetrabaena socialis</name>
    <dbReference type="NCBI Taxonomy" id="47790"/>
    <lineage>
        <taxon>Eukaryota</taxon>
        <taxon>Viridiplantae</taxon>
        <taxon>Chlorophyta</taxon>
        <taxon>core chlorophytes</taxon>
        <taxon>Chlorophyceae</taxon>
        <taxon>CS clade</taxon>
        <taxon>Chlamydomonadales</taxon>
        <taxon>Tetrabaenaceae</taxon>
        <taxon>Tetrabaena</taxon>
    </lineage>
</organism>
<dbReference type="Proteomes" id="UP000236333">
    <property type="component" value="Unassembled WGS sequence"/>
</dbReference>
<feature type="region of interest" description="Disordered" evidence="1">
    <location>
        <begin position="17"/>
        <end position="51"/>
    </location>
</feature>
<dbReference type="GO" id="GO:0000380">
    <property type="term" value="P:alternative mRNA splicing, via spliceosome"/>
    <property type="evidence" value="ECO:0007669"/>
    <property type="project" value="TreeGrafter"/>
</dbReference>
<dbReference type="GO" id="GO:0004386">
    <property type="term" value="F:helicase activity"/>
    <property type="evidence" value="ECO:0007669"/>
    <property type="project" value="UniProtKB-KW"/>
</dbReference>
<dbReference type="SUPFAM" id="SSF49899">
    <property type="entry name" value="Concanavalin A-like lectins/glucanases"/>
    <property type="match status" value="1"/>
</dbReference>
<dbReference type="Gene3D" id="2.60.120.920">
    <property type="match status" value="1"/>
</dbReference>
<evidence type="ECO:0000256" key="1">
    <source>
        <dbReference type="SAM" id="MobiDB-lite"/>
    </source>
</evidence>
<keyword evidence="3" id="KW-0347">Helicase</keyword>
<dbReference type="AlphaFoldDB" id="A0A2J7ZLR7"/>
<name>A0A2J7ZLR7_9CHLO</name>
<evidence type="ECO:0000313" key="3">
    <source>
        <dbReference type="EMBL" id="PNH01211.1"/>
    </source>
</evidence>
<accession>A0A2J7ZLR7</accession>
<dbReference type="Pfam" id="PF00622">
    <property type="entry name" value="SPRY"/>
    <property type="match status" value="1"/>
</dbReference>
<feature type="compositionally biased region" description="Low complexity" evidence="1">
    <location>
        <begin position="21"/>
        <end position="33"/>
    </location>
</feature>
<dbReference type="InterPro" id="IPR043136">
    <property type="entry name" value="B30.2/SPRY_sf"/>
</dbReference>
<protein>
    <submittedName>
        <fullName evidence="3">ATP-dependent RNA helicase Ddx1</fullName>
    </submittedName>
</protein>
<dbReference type="GO" id="GO:0003723">
    <property type="term" value="F:RNA binding"/>
    <property type="evidence" value="ECO:0007669"/>
    <property type="project" value="TreeGrafter"/>
</dbReference>
<dbReference type="PANTHER" id="PTHR12381">
    <property type="entry name" value="HETEROGENEOUS NUCLEAR RIBONUCLEOPROTEIN U FAMILY MEMBER"/>
    <property type="match status" value="1"/>
</dbReference>
<dbReference type="InterPro" id="IPR003877">
    <property type="entry name" value="SPRY_dom"/>
</dbReference>
<dbReference type="PANTHER" id="PTHR12381:SF56">
    <property type="entry name" value="B30.2_SPRY DOMAIN-CONTAINING PROTEIN-RELATED"/>
    <property type="match status" value="1"/>
</dbReference>
<gene>
    <name evidence="3" type="ORF">TSOC_012912</name>
</gene>
<dbReference type="EMBL" id="PGGS01000976">
    <property type="protein sequence ID" value="PNH01211.1"/>
    <property type="molecule type" value="Genomic_DNA"/>
</dbReference>
<keyword evidence="3" id="KW-0067">ATP-binding</keyword>
<reference evidence="3 4" key="1">
    <citation type="journal article" date="2017" name="Mol. Biol. Evol.">
        <title>The 4-celled Tetrabaena socialis nuclear genome reveals the essential components for genetic control of cell number at the origin of multicellularity in the volvocine lineage.</title>
        <authorList>
            <person name="Featherston J."/>
            <person name="Arakaki Y."/>
            <person name="Hanschen E.R."/>
            <person name="Ferris P.J."/>
            <person name="Michod R.E."/>
            <person name="Olson B.J.S.C."/>
            <person name="Nozaki H."/>
            <person name="Durand P.M."/>
        </authorList>
    </citation>
    <scope>NUCLEOTIDE SEQUENCE [LARGE SCALE GENOMIC DNA]</scope>
    <source>
        <strain evidence="3 4">NIES-571</strain>
    </source>
</reference>
<keyword evidence="3" id="KW-0378">Hydrolase</keyword>
<dbReference type="OrthoDB" id="1735at2759"/>
<comment type="caution">
    <text evidence="3">The sequence shown here is derived from an EMBL/GenBank/DDBJ whole genome shotgun (WGS) entry which is preliminary data.</text>
</comment>
<dbReference type="GO" id="GO:0005634">
    <property type="term" value="C:nucleus"/>
    <property type="evidence" value="ECO:0007669"/>
    <property type="project" value="TreeGrafter"/>
</dbReference>
<evidence type="ECO:0000259" key="2">
    <source>
        <dbReference type="Pfam" id="PF00622"/>
    </source>
</evidence>
<keyword evidence="4" id="KW-1185">Reference proteome</keyword>
<sequence length="146" mass="14435">AFAIPVLQIVHEALRGRTRSGADASTSGRAAAAAGGGGGGPASSPAAGVRLSSEDRDLAAAVSADGLSAQSRSEKSWGGVRATVGVLASCGGKVYYEVTVNDEGLSRVGWSAATASLDLGTDRGGFGFGGTGKKSNSRQFDAYGQP</sequence>
<feature type="domain" description="SPRY" evidence="2">
    <location>
        <begin position="93"/>
        <end position="145"/>
    </location>
</feature>
<evidence type="ECO:0000313" key="4">
    <source>
        <dbReference type="Proteomes" id="UP000236333"/>
    </source>
</evidence>
<feature type="non-terminal residue" evidence="3">
    <location>
        <position position="1"/>
    </location>
</feature>
<keyword evidence="3" id="KW-0547">Nucleotide-binding</keyword>
<feature type="region of interest" description="Disordered" evidence="1">
    <location>
        <begin position="127"/>
        <end position="146"/>
    </location>
</feature>